<reference evidence="3 4" key="1">
    <citation type="submission" date="2024-09" db="EMBL/GenBank/DDBJ databases">
        <authorList>
            <person name="Sun Q."/>
            <person name="Mori K."/>
        </authorList>
    </citation>
    <scope>NUCLEOTIDE SEQUENCE [LARGE SCALE GENOMIC DNA]</scope>
    <source>
        <strain evidence="3 4">JCM 4362</strain>
    </source>
</reference>
<dbReference type="Gene3D" id="2.60.40.230">
    <property type="entry name" value="Neocarzinostatin-like"/>
    <property type="match status" value="1"/>
</dbReference>
<gene>
    <name evidence="3" type="ORF">ACFFTU_09320</name>
</gene>
<feature type="region of interest" description="Disordered" evidence="1">
    <location>
        <begin position="295"/>
        <end position="404"/>
    </location>
</feature>
<feature type="compositionally biased region" description="Basic residues" evidence="1">
    <location>
        <begin position="302"/>
        <end position="314"/>
    </location>
</feature>
<evidence type="ECO:0000256" key="2">
    <source>
        <dbReference type="SAM" id="Phobius"/>
    </source>
</evidence>
<feature type="transmembrane region" description="Helical" evidence="2">
    <location>
        <begin position="263"/>
        <end position="285"/>
    </location>
</feature>
<keyword evidence="2" id="KW-1133">Transmembrane helix</keyword>
<name>A0ABV5PAB6_STRCM</name>
<keyword evidence="4" id="KW-1185">Reference proteome</keyword>
<protein>
    <recommendedName>
        <fullName evidence="5">Neocarzinostatin family protein</fullName>
    </recommendedName>
</protein>
<dbReference type="RefSeq" id="WP_345222284.1">
    <property type="nucleotide sequence ID" value="NZ_BAAAXE010000013.1"/>
</dbReference>
<evidence type="ECO:0000256" key="1">
    <source>
        <dbReference type="SAM" id="MobiDB-lite"/>
    </source>
</evidence>
<evidence type="ECO:0008006" key="5">
    <source>
        <dbReference type="Google" id="ProtNLM"/>
    </source>
</evidence>
<keyword evidence="2" id="KW-0472">Membrane</keyword>
<comment type="caution">
    <text evidence="3">The sequence shown here is derived from an EMBL/GenBank/DDBJ whole genome shotgun (WGS) entry which is preliminary data.</text>
</comment>
<evidence type="ECO:0000313" key="3">
    <source>
        <dbReference type="EMBL" id="MFB9520143.1"/>
    </source>
</evidence>
<feature type="compositionally biased region" description="Pro residues" evidence="1">
    <location>
        <begin position="356"/>
        <end position="372"/>
    </location>
</feature>
<evidence type="ECO:0000313" key="4">
    <source>
        <dbReference type="Proteomes" id="UP001589718"/>
    </source>
</evidence>
<sequence length="404" mass="41351">MRTGRSVVAAVAAAVATAVLLLGVGAGPGSAAEKPAVTLSKSEAGKGGELTVRGSGWRPEALLMLLICGEASPAAGVPGGTNSCANADGRAVTTDAEGRFTRVLEVAEPPKPCPCVVHVATVQGRQAAVDAEFRVAGHPVAPLPKPAPDAGRLAVMRSDVRLEGSGSLLTWFGAPESRRVVLKLGNLGTAPVVDPVFQVGTSHGVFSPLWEERRWRGTIGPGKEAEVALDVTLPAGAYGDYLVSVKYGTTVMAAQPWGVDRPWGVVLFWVLAAVVVPAGLFRAGLAVVDRLRPRTGAGAAGGRRRAPARHRTARQKAPAKTTDPGPSARAGAGGAEEPDGGPTAVLPLPWFTPDSAPAPRPAPPPPTFPHKQPPGTYEQAAHGHAQVSAPHESTADSPTPKGNP</sequence>
<dbReference type="Proteomes" id="UP001589718">
    <property type="component" value="Unassembled WGS sequence"/>
</dbReference>
<dbReference type="InterPro" id="IPR027273">
    <property type="entry name" value="Neocarzinostatin-like"/>
</dbReference>
<accession>A0ABV5PAB6</accession>
<organism evidence="3 4">
    <name type="scientific">Streptomyces cremeus</name>
    <dbReference type="NCBI Taxonomy" id="66881"/>
    <lineage>
        <taxon>Bacteria</taxon>
        <taxon>Bacillati</taxon>
        <taxon>Actinomycetota</taxon>
        <taxon>Actinomycetes</taxon>
        <taxon>Kitasatosporales</taxon>
        <taxon>Streptomycetaceae</taxon>
        <taxon>Streptomyces</taxon>
    </lineage>
</organism>
<dbReference type="SUPFAM" id="SSF49319">
    <property type="entry name" value="Actinoxanthin-like"/>
    <property type="match status" value="1"/>
</dbReference>
<proteinExistence type="predicted"/>
<dbReference type="EMBL" id="JBHMCR010000004">
    <property type="protein sequence ID" value="MFB9520143.1"/>
    <property type="molecule type" value="Genomic_DNA"/>
</dbReference>
<feature type="compositionally biased region" description="Polar residues" evidence="1">
    <location>
        <begin position="395"/>
        <end position="404"/>
    </location>
</feature>
<keyword evidence="2" id="KW-0812">Transmembrane</keyword>